<dbReference type="RefSeq" id="WP_309986177.1">
    <property type="nucleotide sequence ID" value="NZ_JAVDTI010000003.1"/>
</dbReference>
<dbReference type="Proteomes" id="UP001264980">
    <property type="component" value="Unassembled WGS sequence"/>
</dbReference>
<evidence type="ECO:0000313" key="3">
    <source>
        <dbReference type="Proteomes" id="UP001264980"/>
    </source>
</evidence>
<dbReference type="Pfam" id="PF00144">
    <property type="entry name" value="Beta-lactamase"/>
    <property type="match status" value="1"/>
</dbReference>
<protein>
    <submittedName>
        <fullName evidence="2">CubicO group peptidase (Beta-lactamase class C family)</fullName>
    </submittedName>
</protein>
<organism evidence="2 3">
    <name type="scientific">Dyadobacter fermentans</name>
    <dbReference type="NCBI Taxonomy" id="94254"/>
    <lineage>
        <taxon>Bacteria</taxon>
        <taxon>Pseudomonadati</taxon>
        <taxon>Bacteroidota</taxon>
        <taxon>Cytophagia</taxon>
        <taxon>Cytophagales</taxon>
        <taxon>Spirosomataceae</taxon>
        <taxon>Dyadobacter</taxon>
    </lineage>
</organism>
<dbReference type="PANTHER" id="PTHR43283:SF18">
    <property type="match status" value="1"/>
</dbReference>
<sequence length="391" mass="42634">MDRRAFLHGSGQVALSAWLAHYMSLIPTGASARRTVYDGEQLIPTLTKLIPRLMQEASVPGLSVAIVQNGKLSWQKGFGVKDATSREPVDGHTVFEAASVSKTIFAYAVLKQCEKGVIGLDAPLSRYAPSPLTHADPRFDTITARHVLSHTTGFQNVRSGDDPLKIHFQPGSQFDYSGEGYWYLQSILTRLAGRENPNDCGEYEAGVNICATDIDTFLKHNLLVPFGMKASGYVWNDDLARHAAHPHDVSGKPLPKSQPKATDAARYAAMGGLHTTSADYAKFLIEVLAPKPADAYRLNKRDHDEMLTPQIRLKEGEKVDDADAWALGWAIRQRPTGDIILHSGGQSGFRSLTMGSVQRKSGFVMLTNSDTGGNVLFHPALAAALNPLFVK</sequence>
<feature type="domain" description="Beta-lactamase-related" evidence="1">
    <location>
        <begin position="47"/>
        <end position="373"/>
    </location>
</feature>
<dbReference type="InterPro" id="IPR012338">
    <property type="entry name" value="Beta-lactam/transpept-like"/>
</dbReference>
<gene>
    <name evidence="2" type="ORF">J2W84_003853</name>
</gene>
<keyword evidence="3" id="KW-1185">Reference proteome</keyword>
<dbReference type="InterPro" id="IPR001466">
    <property type="entry name" value="Beta-lactam-related"/>
</dbReference>
<dbReference type="Gene3D" id="3.40.710.10">
    <property type="entry name" value="DD-peptidase/beta-lactamase superfamily"/>
    <property type="match status" value="1"/>
</dbReference>
<evidence type="ECO:0000313" key="2">
    <source>
        <dbReference type="EMBL" id="MDR6806805.1"/>
    </source>
</evidence>
<dbReference type="PANTHER" id="PTHR43283">
    <property type="entry name" value="BETA-LACTAMASE-RELATED"/>
    <property type="match status" value="1"/>
</dbReference>
<proteinExistence type="predicted"/>
<dbReference type="InterPro" id="IPR050789">
    <property type="entry name" value="Diverse_Enzym_Activities"/>
</dbReference>
<name>A0ABU1R0B0_9BACT</name>
<evidence type="ECO:0000259" key="1">
    <source>
        <dbReference type="Pfam" id="PF00144"/>
    </source>
</evidence>
<dbReference type="EMBL" id="JAVDTI010000003">
    <property type="protein sequence ID" value="MDR6806805.1"/>
    <property type="molecule type" value="Genomic_DNA"/>
</dbReference>
<reference evidence="2 3" key="1">
    <citation type="submission" date="2023-07" db="EMBL/GenBank/DDBJ databases">
        <title>Sorghum-associated microbial communities from plants grown in Nebraska, USA.</title>
        <authorList>
            <person name="Schachtman D."/>
        </authorList>
    </citation>
    <scope>NUCLEOTIDE SEQUENCE [LARGE SCALE GENOMIC DNA]</scope>
    <source>
        <strain evidence="2 3">BE57</strain>
    </source>
</reference>
<comment type="caution">
    <text evidence="2">The sequence shown here is derived from an EMBL/GenBank/DDBJ whole genome shotgun (WGS) entry which is preliminary data.</text>
</comment>
<accession>A0ABU1R0B0</accession>
<dbReference type="SUPFAM" id="SSF56601">
    <property type="entry name" value="beta-lactamase/transpeptidase-like"/>
    <property type="match status" value="1"/>
</dbReference>